<dbReference type="InterPro" id="IPR052897">
    <property type="entry name" value="Sec-Metab_Biosynth_Hydrolase"/>
</dbReference>
<feature type="region of interest" description="Disordered" evidence="1">
    <location>
        <begin position="200"/>
        <end position="222"/>
    </location>
</feature>
<evidence type="ECO:0000313" key="4">
    <source>
        <dbReference type="Proteomes" id="UP001500979"/>
    </source>
</evidence>
<proteinExistence type="predicted"/>
<dbReference type="PANTHER" id="PTHR37017">
    <property type="entry name" value="AB HYDROLASE-1 DOMAIN-CONTAINING PROTEIN-RELATED"/>
    <property type="match status" value="1"/>
</dbReference>
<dbReference type="InterPro" id="IPR029058">
    <property type="entry name" value="AB_hydrolase_fold"/>
</dbReference>
<dbReference type="InterPro" id="IPR000073">
    <property type="entry name" value="AB_hydrolase_1"/>
</dbReference>
<reference evidence="3 4" key="1">
    <citation type="journal article" date="2019" name="Int. J. Syst. Evol. Microbiol.">
        <title>The Global Catalogue of Microorganisms (GCM) 10K type strain sequencing project: providing services to taxonomists for standard genome sequencing and annotation.</title>
        <authorList>
            <consortium name="The Broad Institute Genomics Platform"/>
            <consortium name="The Broad Institute Genome Sequencing Center for Infectious Disease"/>
            <person name="Wu L."/>
            <person name="Ma J."/>
        </authorList>
    </citation>
    <scope>NUCLEOTIDE SEQUENCE [LARGE SCALE GENOMIC DNA]</scope>
    <source>
        <strain evidence="3 4">JCM 9383</strain>
    </source>
</reference>
<dbReference type="PANTHER" id="PTHR37017:SF11">
    <property type="entry name" value="ESTERASE_LIPASE_THIOESTERASE DOMAIN-CONTAINING PROTEIN"/>
    <property type="match status" value="1"/>
</dbReference>
<dbReference type="EMBL" id="BAAAUX010000014">
    <property type="protein sequence ID" value="GAA2795721.1"/>
    <property type="molecule type" value="Genomic_DNA"/>
</dbReference>
<name>A0ABN3VEQ3_9PSEU</name>
<keyword evidence="4" id="KW-1185">Reference proteome</keyword>
<gene>
    <name evidence="3" type="ORF">GCM10010470_33500</name>
</gene>
<protein>
    <submittedName>
        <fullName evidence="3">Alpha/beta fold hydrolase</fullName>
    </submittedName>
</protein>
<organism evidence="3 4">
    <name type="scientific">Saccharopolyspora taberi</name>
    <dbReference type="NCBI Taxonomy" id="60895"/>
    <lineage>
        <taxon>Bacteria</taxon>
        <taxon>Bacillati</taxon>
        <taxon>Actinomycetota</taxon>
        <taxon>Actinomycetes</taxon>
        <taxon>Pseudonocardiales</taxon>
        <taxon>Pseudonocardiaceae</taxon>
        <taxon>Saccharopolyspora</taxon>
    </lineage>
</organism>
<sequence length="222" mass="23826">MHGAWHGAWCWERLVPLLEARGHAAVAVDLPSSDPGAGLAEYAAAVETVVPDDGDAVLVGHSVAGLVLPQVRIPLRRLVFLCAMAAAPGDSMRELTAREPVFSPGWPELSARLITPGDGSSAWPPDPATEAFYHDCPREVADAAVARLRPQFWRFQKEPVAALPEGVPVTSVLCREDRVINPAWSRETAPERLGVEAVQLDGGHSPQLSRPEELADLLDSVS</sequence>
<keyword evidence="3" id="KW-0378">Hydrolase</keyword>
<dbReference type="Pfam" id="PF12697">
    <property type="entry name" value="Abhydrolase_6"/>
    <property type="match status" value="1"/>
</dbReference>
<accession>A0ABN3VEQ3</accession>
<feature type="domain" description="AB hydrolase-1" evidence="2">
    <location>
        <begin position="2"/>
        <end position="216"/>
    </location>
</feature>
<dbReference type="SUPFAM" id="SSF53474">
    <property type="entry name" value="alpha/beta-Hydrolases"/>
    <property type="match status" value="1"/>
</dbReference>
<dbReference type="Gene3D" id="3.40.50.1820">
    <property type="entry name" value="alpha/beta hydrolase"/>
    <property type="match status" value="1"/>
</dbReference>
<evidence type="ECO:0000259" key="2">
    <source>
        <dbReference type="Pfam" id="PF12697"/>
    </source>
</evidence>
<comment type="caution">
    <text evidence="3">The sequence shown here is derived from an EMBL/GenBank/DDBJ whole genome shotgun (WGS) entry which is preliminary data.</text>
</comment>
<dbReference type="GO" id="GO:0016787">
    <property type="term" value="F:hydrolase activity"/>
    <property type="evidence" value="ECO:0007669"/>
    <property type="project" value="UniProtKB-KW"/>
</dbReference>
<evidence type="ECO:0000256" key="1">
    <source>
        <dbReference type="SAM" id="MobiDB-lite"/>
    </source>
</evidence>
<dbReference type="Proteomes" id="UP001500979">
    <property type="component" value="Unassembled WGS sequence"/>
</dbReference>
<evidence type="ECO:0000313" key="3">
    <source>
        <dbReference type="EMBL" id="GAA2795721.1"/>
    </source>
</evidence>